<protein>
    <submittedName>
        <fullName evidence="2">Uncharacterized protein</fullName>
    </submittedName>
</protein>
<keyword evidence="3" id="KW-1185">Reference proteome</keyword>
<proteinExistence type="predicted"/>
<feature type="compositionally biased region" description="Polar residues" evidence="1">
    <location>
        <begin position="119"/>
        <end position="133"/>
    </location>
</feature>
<dbReference type="AlphaFoldDB" id="A0ABD1E4N2"/>
<reference evidence="2 3" key="1">
    <citation type="submission" date="2024-05" db="EMBL/GenBank/DDBJ databases">
        <title>Genetic variation in Jamaican populations of the coffee berry borer (Hypothenemus hampei).</title>
        <authorList>
            <person name="Errbii M."/>
            <person name="Myrie A."/>
        </authorList>
    </citation>
    <scope>NUCLEOTIDE SEQUENCE [LARGE SCALE GENOMIC DNA]</scope>
    <source>
        <strain evidence="2">JA-Hopewell-2020-01-JO</strain>
        <tissue evidence="2">Whole body</tissue>
    </source>
</reference>
<feature type="region of interest" description="Disordered" evidence="1">
    <location>
        <begin position="119"/>
        <end position="149"/>
    </location>
</feature>
<evidence type="ECO:0000313" key="2">
    <source>
        <dbReference type="EMBL" id="KAL1488674.1"/>
    </source>
</evidence>
<dbReference type="Proteomes" id="UP001566132">
    <property type="component" value="Unassembled WGS sequence"/>
</dbReference>
<sequence length="149" mass="16901">MAFVDEDVNVSIFSYRESLLSSPSFDEQDISFHKKKCSPILESTDGILYNSYETNINPPQEANNNIETNPASAKIIILNNQILQKSKNIVSTAFEDFSKNEQNDCDLADPYNWNFENSGSGYIPSDTESNSSDMLEMQSDCNKRKYQKT</sequence>
<evidence type="ECO:0000313" key="3">
    <source>
        <dbReference type="Proteomes" id="UP001566132"/>
    </source>
</evidence>
<evidence type="ECO:0000256" key="1">
    <source>
        <dbReference type="SAM" id="MobiDB-lite"/>
    </source>
</evidence>
<dbReference type="EMBL" id="JBDJPC010000013">
    <property type="protein sequence ID" value="KAL1488674.1"/>
    <property type="molecule type" value="Genomic_DNA"/>
</dbReference>
<gene>
    <name evidence="2" type="ORF">ABEB36_014474</name>
</gene>
<accession>A0ABD1E4N2</accession>
<comment type="caution">
    <text evidence="2">The sequence shown here is derived from an EMBL/GenBank/DDBJ whole genome shotgun (WGS) entry which is preliminary data.</text>
</comment>
<name>A0ABD1E4N2_HYPHA</name>
<organism evidence="2 3">
    <name type="scientific">Hypothenemus hampei</name>
    <name type="common">Coffee berry borer</name>
    <dbReference type="NCBI Taxonomy" id="57062"/>
    <lineage>
        <taxon>Eukaryota</taxon>
        <taxon>Metazoa</taxon>
        <taxon>Ecdysozoa</taxon>
        <taxon>Arthropoda</taxon>
        <taxon>Hexapoda</taxon>
        <taxon>Insecta</taxon>
        <taxon>Pterygota</taxon>
        <taxon>Neoptera</taxon>
        <taxon>Endopterygota</taxon>
        <taxon>Coleoptera</taxon>
        <taxon>Polyphaga</taxon>
        <taxon>Cucujiformia</taxon>
        <taxon>Curculionidae</taxon>
        <taxon>Scolytinae</taxon>
        <taxon>Hypothenemus</taxon>
    </lineage>
</organism>